<feature type="domain" description="Integrase catalytic" evidence="1">
    <location>
        <begin position="3"/>
        <end position="47"/>
    </location>
</feature>
<protein>
    <recommendedName>
        <fullName evidence="1">Integrase catalytic domain-containing protein</fullName>
    </recommendedName>
</protein>
<keyword evidence="3" id="KW-1185">Reference proteome</keyword>
<sequence>MVKAEFYCDWEGDDPDIFERDLKELIDWYSNVRIKRCLDGSSPVEYRLSRAA</sequence>
<evidence type="ECO:0000313" key="3">
    <source>
        <dbReference type="Proteomes" id="UP000253792"/>
    </source>
</evidence>
<name>A0A369LBV1_9ACTN</name>
<dbReference type="Pfam" id="PF13333">
    <property type="entry name" value="rve_2"/>
    <property type="match status" value="1"/>
</dbReference>
<dbReference type="GO" id="GO:0015074">
    <property type="term" value="P:DNA integration"/>
    <property type="evidence" value="ECO:0007669"/>
    <property type="project" value="InterPro"/>
</dbReference>
<comment type="caution">
    <text evidence="2">The sequence shown here is derived from an EMBL/GenBank/DDBJ whole genome shotgun (WGS) entry which is preliminary data.</text>
</comment>
<gene>
    <name evidence="2" type="ORF">C1880_02470</name>
</gene>
<dbReference type="OrthoDB" id="4281720at2"/>
<reference evidence="2 3" key="1">
    <citation type="journal article" date="2018" name="Elife">
        <title>Discovery and characterization of a prevalent human gut bacterial enzyme sufficient for the inactivation of a family of plant toxins.</title>
        <authorList>
            <person name="Koppel N."/>
            <person name="Bisanz J.E."/>
            <person name="Pandelia M.E."/>
            <person name="Turnbaugh P.J."/>
            <person name="Balskus E.P."/>
        </authorList>
    </citation>
    <scope>NUCLEOTIDE SEQUENCE [LARGE SCALE GENOMIC DNA]</scope>
    <source>
        <strain evidence="3">anaerobia AP69FAA</strain>
    </source>
</reference>
<dbReference type="EMBL" id="PPTP01000002">
    <property type="protein sequence ID" value="RDB56654.1"/>
    <property type="molecule type" value="Genomic_DNA"/>
</dbReference>
<evidence type="ECO:0000259" key="1">
    <source>
        <dbReference type="Pfam" id="PF13333"/>
    </source>
</evidence>
<dbReference type="Proteomes" id="UP000253792">
    <property type="component" value="Unassembled WGS sequence"/>
</dbReference>
<proteinExistence type="predicted"/>
<organism evidence="2 3">
    <name type="scientific">Senegalimassilia anaerobia</name>
    <dbReference type="NCBI Taxonomy" id="1473216"/>
    <lineage>
        <taxon>Bacteria</taxon>
        <taxon>Bacillati</taxon>
        <taxon>Actinomycetota</taxon>
        <taxon>Coriobacteriia</taxon>
        <taxon>Coriobacteriales</taxon>
        <taxon>Coriobacteriaceae</taxon>
        <taxon>Senegalimassilia</taxon>
    </lineage>
</organism>
<dbReference type="InterPro" id="IPR001584">
    <property type="entry name" value="Integrase_cat-core"/>
</dbReference>
<dbReference type="AlphaFoldDB" id="A0A369LBV1"/>
<accession>A0A369LBV1</accession>
<evidence type="ECO:0000313" key="2">
    <source>
        <dbReference type="EMBL" id="RDB56654.1"/>
    </source>
</evidence>